<reference evidence="1 2" key="1">
    <citation type="submission" date="2018-08" db="EMBL/GenBank/DDBJ databases">
        <title>Lysinibacillus sp. YLB-03 draft genome sequence.</title>
        <authorList>
            <person name="Yu L."/>
        </authorList>
    </citation>
    <scope>NUCLEOTIDE SEQUENCE [LARGE SCALE GENOMIC DNA]</scope>
    <source>
        <strain evidence="1 2">YLB-03</strain>
    </source>
</reference>
<accession>A0A396STG5</accession>
<evidence type="ECO:0000313" key="2">
    <source>
        <dbReference type="Proteomes" id="UP000265692"/>
    </source>
</evidence>
<keyword evidence="1" id="KW-0413">Isomerase</keyword>
<dbReference type="EMBL" id="QWEI01000001">
    <property type="protein sequence ID" value="RHW39771.1"/>
    <property type="molecule type" value="Genomic_DNA"/>
</dbReference>
<organism evidence="1 2">
    <name type="scientific">Ureibacillus yapensis</name>
    <dbReference type="NCBI Taxonomy" id="2304605"/>
    <lineage>
        <taxon>Bacteria</taxon>
        <taxon>Bacillati</taxon>
        <taxon>Bacillota</taxon>
        <taxon>Bacilli</taxon>
        <taxon>Bacillales</taxon>
        <taxon>Caryophanaceae</taxon>
        <taxon>Ureibacillus</taxon>
    </lineage>
</organism>
<protein>
    <submittedName>
        <fullName evidence="1">Peptidyl-prolyl cis-trans isomerase</fullName>
    </submittedName>
</protein>
<proteinExistence type="predicted"/>
<sequence length="166" mass="18954">MENIIPIKGAVKYKITLDPTVWIFDDRRLDLTTYFSVGNEQEDEDLKYLLNTGKHWSREIMEGATFPPTLKTERKFDRQGMKTGTFGMQIKHFLKNAEIQDNAEKVVFELKDGEEHAFSIEEANSLIFKYSQDGKPIMDGGPVHLLYADGSNVDNPIKNIAAIRVD</sequence>
<gene>
    <name evidence="1" type="ORF">D1B33_02670</name>
</gene>
<dbReference type="GO" id="GO:0016853">
    <property type="term" value="F:isomerase activity"/>
    <property type="evidence" value="ECO:0007669"/>
    <property type="project" value="UniProtKB-KW"/>
</dbReference>
<dbReference type="OrthoDB" id="2404998at2"/>
<dbReference type="Proteomes" id="UP000265692">
    <property type="component" value="Unassembled WGS sequence"/>
</dbReference>
<comment type="caution">
    <text evidence="1">The sequence shown here is derived from an EMBL/GenBank/DDBJ whole genome shotgun (WGS) entry which is preliminary data.</text>
</comment>
<evidence type="ECO:0000313" key="1">
    <source>
        <dbReference type="EMBL" id="RHW39771.1"/>
    </source>
</evidence>
<dbReference type="AlphaFoldDB" id="A0A396STG5"/>
<dbReference type="RefSeq" id="WP_118874781.1">
    <property type="nucleotide sequence ID" value="NZ_QWEI01000001.1"/>
</dbReference>
<name>A0A396STG5_9BACL</name>
<keyword evidence="2" id="KW-1185">Reference proteome</keyword>